<keyword evidence="11" id="KW-1185">Reference proteome</keyword>
<dbReference type="PATRIC" id="fig|1234595.3.peg.1356"/>
<dbReference type="GO" id="GO:0000160">
    <property type="term" value="P:phosphorelay signal transduction system"/>
    <property type="evidence" value="ECO:0007669"/>
    <property type="project" value="UniProtKB-KW"/>
</dbReference>
<evidence type="ECO:0000256" key="1">
    <source>
        <dbReference type="ARBA" id="ARBA00000085"/>
    </source>
</evidence>
<evidence type="ECO:0000256" key="4">
    <source>
        <dbReference type="ARBA" id="ARBA00022741"/>
    </source>
</evidence>
<dbReference type="GO" id="GO:0005524">
    <property type="term" value="F:ATP binding"/>
    <property type="evidence" value="ECO:0007669"/>
    <property type="project" value="UniProtKB-KW"/>
</dbReference>
<dbReference type="PRINTS" id="PR00344">
    <property type="entry name" value="BCTRLSENSOR"/>
</dbReference>
<dbReference type="RefSeq" id="WP_008601204.1">
    <property type="nucleotide sequence ID" value="NZ_AMRV01000003.1"/>
</dbReference>
<evidence type="ECO:0000256" key="2">
    <source>
        <dbReference type="ARBA" id="ARBA00012438"/>
    </source>
</evidence>
<feature type="transmembrane region" description="Helical" evidence="8">
    <location>
        <begin position="34"/>
        <end position="53"/>
    </location>
</feature>
<organism evidence="10 11">
    <name type="scientific">Pacificimonas flava</name>
    <dbReference type="NCBI Taxonomy" id="1234595"/>
    <lineage>
        <taxon>Bacteria</taxon>
        <taxon>Pseudomonadati</taxon>
        <taxon>Pseudomonadota</taxon>
        <taxon>Alphaproteobacteria</taxon>
        <taxon>Sphingomonadales</taxon>
        <taxon>Sphingosinicellaceae</taxon>
        <taxon>Pacificimonas</taxon>
    </lineage>
</organism>
<dbReference type="InterPro" id="IPR004358">
    <property type="entry name" value="Sig_transdc_His_kin-like_C"/>
</dbReference>
<evidence type="ECO:0000313" key="11">
    <source>
        <dbReference type="Proteomes" id="UP000011717"/>
    </source>
</evidence>
<evidence type="ECO:0000259" key="9">
    <source>
        <dbReference type="PROSITE" id="PS50109"/>
    </source>
</evidence>
<keyword evidence="8" id="KW-0472">Membrane</keyword>
<dbReference type="CDD" id="cd00075">
    <property type="entry name" value="HATPase"/>
    <property type="match status" value="1"/>
</dbReference>
<evidence type="ECO:0000256" key="3">
    <source>
        <dbReference type="ARBA" id="ARBA00022679"/>
    </source>
</evidence>
<dbReference type="InterPro" id="IPR005467">
    <property type="entry name" value="His_kinase_dom"/>
</dbReference>
<keyword evidence="6" id="KW-0067">ATP-binding</keyword>
<dbReference type="Pfam" id="PF02518">
    <property type="entry name" value="HATPase_c"/>
    <property type="match status" value="1"/>
</dbReference>
<accession>M2U603</accession>
<proteinExistence type="predicted"/>
<name>M2U603_9SPHN</name>
<dbReference type="InterPro" id="IPR036890">
    <property type="entry name" value="HATPase_C_sf"/>
</dbReference>
<dbReference type="SUPFAM" id="SSF55874">
    <property type="entry name" value="ATPase domain of HSP90 chaperone/DNA topoisomerase II/histidine kinase"/>
    <property type="match status" value="1"/>
</dbReference>
<dbReference type="PROSITE" id="PS50109">
    <property type="entry name" value="HIS_KIN"/>
    <property type="match status" value="1"/>
</dbReference>
<dbReference type="PANTHER" id="PTHR43065">
    <property type="entry name" value="SENSOR HISTIDINE KINASE"/>
    <property type="match status" value="1"/>
</dbReference>
<gene>
    <name evidence="10" type="ORF">C725_1353</name>
</gene>
<dbReference type="InterPro" id="IPR000014">
    <property type="entry name" value="PAS"/>
</dbReference>
<keyword evidence="3" id="KW-0808">Transferase</keyword>
<evidence type="ECO:0000256" key="6">
    <source>
        <dbReference type="ARBA" id="ARBA00022840"/>
    </source>
</evidence>
<dbReference type="PANTHER" id="PTHR43065:SF46">
    <property type="entry name" value="C4-DICARBOXYLATE TRANSPORT SENSOR PROTEIN DCTB"/>
    <property type="match status" value="1"/>
</dbReference>
<dbReference type="SMART" id="SM00387">
    <property type="entry name" value="HATPase_c"/>
    <property type="match status" value="1"/>
</dbReference>
<reference evidence="10 11" key="1">
    <citation type="journal article" date="2013" name="Genome Announc.">
        <title>Draft Genome Sequence of Strain JLT2015T, Belonging to the Family Sphingomonadaceae of the Alphaproteobacteria.</title>
        <authorList>
            <person name="Tang K."/>
            <person name="Liu K."/>
            <person name="Li S."/>
            <person name="Jiao N."/>
        </authorList>
    </citation>
    <scope>NUCLEOTIDE SEQUENCE [LARGE SCALE GENOMIC DNA]</scope>
    <source>
        <strain evidence="10 11">JLT2015</strain>
    </source>
</reference>
<comment type="catalytic activity">
    <reaction evidence="1">
        <text>ATP + protein L-histidine = ADP + protein N-phospho-L-histidine.</text>
        <dbReference type="EC" id="2.7.13.3"/>
    </reaction>
</comment>
<sequence length="435" mass="47613">MGFDVRFTVTLCAWLAATLLSMQAAIWTFGSEDLLAARIVASALLVAAVVGTWRHITRTNRTVASFLESLHYGDLSARVDRRGGAGFDRLGQAMDAALRRSQDIRETAERQLRFLEGVVDDVPVAILTIDQGGIHLANKAARQLLVDHDGIRAGDFAVYGATFAQWLAAPRAADRAVLVLRFRDGLQRALVRCARLERLGQPVHIVSIEPLQGTLESVEVAAQTDLVRVLTHEILNSLTPVMSLSRSAADMLREASPDLPAARDAVKTLARRAESLRSFIDRYRAVARAPSPRVRQFAAGPFIAEIAGIFKAEWPCCHLETIMESDQDFEADPDLLGQALINLMRNAGQASAQDDAPRVRLALRYRHDRRWLEIEDNGPGIPEALRSDVFLPFYTTKADGSGIGLNLARQIVVASGWTISIEDSPLGGALIRIGI</sequence>
<dbReference type="GO" id="GO:0004673">
    <property type="term" value="F:protein histidine kinase activity"/>
    <property type="evidence" value="ECO:0007669"/>
    <property type="project" value="UniProtKB-EC"/>
</dbReference>
<keyword evidence="8" id="KW-1133">Transmembrane helix</keyword>
<protein>
    <recommendedName>
        <fullName evidence="2">histidine kinase</fullName>
        <ecNumber evidence="2">2.7.13.3</ecNumber>
    </recommendedName>
</protein>
<dbReference type="Gene3D" id="3.30.565.10">
    <property type="entry name" value="Histidine kinase-like ATPase, C-terminal domain"/>
    <property type="match status" value="1"/>
</dbReference>
<dbReference type="Proteomes" id="UP000011717">
    <property type="component" value="Unassembled WGS sequence"/>
</dbReference>
<keyword evidence="4" id="KW-0547">Nucleotide-binding</keyword>
<comment type="caution">
    <text evidence="10">The sequence shown here is derived from an EMBL/GenBank/DDBJ whole genome shotgun (WGS) entry which is preliminary data.</text>
</comment>
<dbReference type="AlphaFoldDB" id="M2U603"/>
<keyword evidence="8" id="KW-0812">Transmembrane</keyword>
<evidence type="ECO:0000256" key="5">
    <source>
        <dbReference type="ARBA" id="ARBA00022777"/>
    </source>
</evidence>
<dbReference type="EC" id="2.7.13.3" evidence="2"/>
<keyword evidence="7" id="KW-0902">Two-component regulatory system</keyword>
<evidence type="ECO:0000313" key="10">
    <source>
        <dbReference type="EMBL" id="EMD83452.1"/>
    </source>
</evidence>
<dbReference type="InterPro" id="IPR003594">
    <property type="entry name" value="HATPase_dom"/>
</dbReference>
<evidence type="ECO:0000256" key="8">
    <source>
        <dbReference type="SAM" id="Phobius"/>
    </source>
</evidence>
<dbReference type="OrthoDB" id="1931120at2"/>
<dbReference type="EMBL" id="AMRV01000003">
    <property type="protein sequence ID" value="EMD83452.1"/>
    <property type="molecule type" value="Genomic_DNA"/>
</dbReference>
<dbReference type="Pfam" id="PF13188">
    <property type="entry name" value="PAS_8"/>
    <property type="match status" value="1"/>
</dbReference>
<evidence type="ECO:0000256" key="7">
    <source>
        <dbReference type="ARBA" id="ARBA00023012"/>
    </source>
</evidence>
<feature type="domain" description="Histidine kinase" evidence="9">
    <location>
        <begin position="229"/>
        <end position="435"/>
    </location>
</feature>
<keyword evidence="5 10" id="KW-0418">Kinase</keyword>